<reference evidence="2" key="1">
    <citation type="journal article" date="2021" name="PeerJ">
        <title>Extensive microbial diversity within the chicken gut microbiome revealed by metagenomics and culture.</title>
        <authorList>
            <person name="Gilroy R."/>
            <person name="Ravi A."/>
            <person name="Getino M."/>
            <person name="Pursley I."/>
            <person name="Horton D.L."/>
            <person name="Alikhan N.F."/>
            <person name="Baker D."/>
            <person name="Gharbi K."/>
            <person name="Hall N."/>
            <person name="Watson M."/>
            <person name="Adriaenssens E.M."/>
            <person name="Foster-Nyarko E."/>
            <person name="Jarju S."/>
            <person name="Secka A."/>
            <person name="Antonio M."/>
            <person name="Oren A."/>
            <person name="Chaudhuri R.R."/>
            <person name="La Ragione R."/>
            <person name="Hildebrand F."/>
            <person name="Pallen M.J."/>
        </authorList>
    </citation>
    <scope>NUCLEOTIDE SEQUENCE</scope>
    <source>
        <strain evidence="2">CHK186-16707</strain>
    </source>
</reference>
<protein>
    <submittedName>
        <fullName evidence="2">Uncharacterized protein</fullName>
    </submittedName>
</protein>
<sequence>MDFHLAGAATPGAEGFWSKVGRWFREGSLGARAGLPETVRVPMPGGGTVDFSGKSLAGMIKSLPRLDRAAARENLAAKLEARLEHGAALMSLIQSDGDLGAPGAQDVADLMLFLEARAQTSGNGFAEGAFSIEDPDGRLAAFLNRCPEKYQRSSSHLNDTQKQQVDGHRNTHRGIDMPGGTDGLLHGHATVLFGVIPEGTGGVPARRIFLKAESHGCRLNTLSRGDHTHGQDNVPDRPKRASDLFSAIGHGLSFLKTRGQGSAAGSRKERIPDRVKNSYQALLEGAKNDAALLEGLQSGAPLAKSGGVHVMLTNMRNLLRHPPSGHDRDSLAERFRPVREALGELNDCSHLESRIGNEVMFDRAELMGAPVQQTTGAGAVDRFLGLE</sequence>
<gene>
    <name evidence="2" type="ORF">H9962_07095</name>
</gene>
<dbReference type="AlphaFoldDB" id="A0A9D2KKH9"/>
<feature type="compositionally biased region" description="Polar residues" evidence="1">
    <location>
        <begin position="152"/>
        <end position="164"/>
    </location>
</feature>
<proteinExistence type="predicted"/>
<name>A0A9D2KKH9_9BACT</name>
<organism evidence="2 3">
    <name type="scientific">Candidatus Mailhella merdigallinarum</name>
    <dbReference type="NCBI Taxonomy" id="2838658"/>
    <lineage>
        <taxon>Bacteria</taxon>
        <taxon>Pseudomonadati</taxon>
        <taxon>Thermodesulfobacteriota</taxon>
        <taxon>Desulfovibrionia</taxon>
        <taxon>Desulfovibrionales</taxon>
        <taxon>Desulfovibrionaceae</taxon>
        <taxon>Mailhella</taxon>
    </lineage>
</organism>
<dbReference type="EMBL" id="DXAN01000023">
    <property type="protein sequence ID" value="HJA08939.1"/>
    <property type="molecule type" value="Genomic_DNA"/>
</dbReference>
<reference evidence="2" key="2">
    <citation type="submission" date="2021-04" db="EMBL/GenBank/DDBJ databases">
        <authorList>
            <person name="Gilroy R."/>
        </authorList>
    </citation>
    <scope>NUCLEOTIDE SEQUENCE</scope>
    <source>
        <strain evidence="2">CHK186-16707</strain>
    </source>
</reference>
<accession>A0A9D2KKH9</accession>
<evidence type="ECO:0000313" key="3">
    <source>
        <dbReference type="Proteomes" id="UP000824225"/>
    </source>
</evidence>
<dbReference type="Proteomes" id="UP000824225">
    <property type="component" value="Unassembled WGS sequence"/>
</dbReference>
<evidence type="ECO:0000256" key="1">
    <source>
        <dbReference type="SAM" id="MobiDB-lite"/>
    </source>
</evidence>
<feature type="region of interest" description="Disordered" evidence="1">
    <location>
        <begin position="151"/>
        <end position="181"/>
    </location>
</feature>
<comment type="caution">
    <text evidence="2">The sequence shown here is derived from an EMBL/GenBank/DDBJ whole genome shotgun (WGS) entry which is preliminary data.</text>
</comment>
<feature type="compositionally biased region" description="Basic and acidic residues" evidence="1">
    <location>
        <begin position="165"/>
        <end position="175"/>
    </location>
</feature>
<evidence type="ECO:0000313" key="2">
    <source>
        <dbReference type="EMBL" id="HJA08939.1"/>
    </source>
</evidence>